<reference evidence="3" key="1">
    <citation type="journal article" date="2019" name="Curr. Biol.">
        <title>Genome Sequence of Striga asiatica Provides Insight into the Evolution of Plant Parasitism.</title>
        <authorList>
            <person name="Yoshida S."/>
            <person name="Kim S."/>
            <person name="Wafula E.K."/>
            <person name="Tanskanen J."/>
            <person name="Kim Y.M."/>
            <person name="Honaas L."/>
            <person name="Yang Z."/>
            <person name="Spallek T."/>
            <person name="Conn C.E."/>
            <person name="Ichihashi Y."/>
            <person name="Cheong K."/>
            <person name="Cui S."/>
            <person name="Der J.P."/>
            <person name="Gundlach H."/>
            <person name="Jiao Y."/>
            <person name="Hori C."/>
            <person name="Ishida J.K."/>
            <person name="Kasahara H."/>
            <person name="Kiba T."/>
            <person name="Kim M.S."/>
            <person name="Koo N."/>
            <person name="Laohavisit A."/>
            <person name="Lee Y.H."/>
            <person name="Lumba S."/>
            <person name="McCourt P."/>
            <person name="Mortimer J.C."/>
            <person name="Mutuku J.M."/>
            <person name="Nomura T."/>
            <person name="Sasaki-Sekimoto Y."/>
            <person name="Seto Y."/>
            <person name="Wang Y."/>
            <person name="Wakatake T."/>
            <person name="Sakakibara H."/>
            <person name="Demura T."/>
            <person name="Yamaguchi S."/>
            <person name="Yoneyama K."/>
            <person name="Manabe R.I."/>
            <person name="Nelson D.C."/>
            <person name="Schulman A.H."/>
            <person name="Timko M.P."/>
            <person name="dePamphilis C.W."/>
            <person name="Choi D."/>
            <person name="Shirasu K."/>
        </authorList>
    </citation>
    <scope>NUCLEOTIDE SEQUENCE [LARGE SCALE GENOMIC DNA]</scope>
    <source>
        <strain evidence="3">cv. UVA1</strain>
    </source>
</reference>
<dbReference type="Proteomes" id="UP000325081">
    <property type="component" value="Unassembled WGS sequence"/>
</dbReference>
<sequence length="410" mass="45981">SQNPNGNRRKIIPKFLENFWTVLSRFLKNQNMDYKDRLIQQAMEQDKGQMRHPLSTSLSRYSVPSSYSQDLRREVLIEMEKEKIIEELMIYEIARKRVLEAELRSELLRWVPPMGKSGNGAFLEERVRMVVDEAKKENGRTGGLRIPEVKPVCREGSKGKKLIILGKPDVNVSGLKGKEVKADNSNVRFQTLPFVSYADLGVSSEIKPVHSGLDEKQNVKGKVDENITGLKRKSVSPPAQVTGGIWNKKPKADWHCSTCNVNCTGQQSFDAHLQGRRHKVKEKAALRGNKAGKNLCIDFPKKAEDEMRVAEIEDIAEIENEGLINYGAIVPYVEPPAPDADVENFLTAEGENIVETNGERAVAGGGELENITEIAPDIGALWQNLPLLINEAYVDADKRKKCPCYEGKMK</sequence>
<dbReference type="SMART" id="SM00451">
    <property type="entry name" value="ZnF_U1"/>
    <property type="match status" value="1"/>
</dbReference>
<name>A0A5A7RK37_STRAF</name>
<dbReference type="PANTHER" id="PTHR47487">
    <property type="entry name" value="OS06G0651300 PROTEIN-RELATED"/>
    <property type="match status" value="1"/>
</dbReference>
<dbReference type="Gene3D" id="3.30.160.60">
    <property type="entry name" value="Classic Zinc Finger"/>
    <property type="match status" value="1"/>
</dbReference>
<gene>
    <name evidence="2" type="ORF">STAS_35429</name>
</gene>
<dbReference type="Pfam" id="PF12874">
    <property type="entry name" value="zf-met"/>
    <property type="match status" value="1"/>
</dbReference>
<accession>A0A5A7RK37</accession>
<dbReference type="InterPro" id="IPR013087">
    <property type="entry name" value="Znf_C2H2_type"/>
</dbReference>
<dbReference type="PANTHER" id="PTHR47487:SF8">
    <property type="entry name" value="OS08G0270900 PROTEIN"/>
    <property type="match status" value="1"/>
</dbReference>
<dbReference type="AlphaFoldDB" id="A0A5A7RK37"/>
<evidence type="ECO:0000313" key="2">
    <source>
        <dbReference type="EMBL" id="GER57617.1"/>
    </source>
</evidence>
<dbReference type="GO" id="GO:0008270">
    <property type="term" value="F:zinc ion binding"/>
    <property type="evidence" value="ECO:0007669"/>
    <property type="project" value="InterPro"/>
</dbReference>
<evidence type="ECO:0000313" key="3">
    <source>
        <dbReference type="Proteomes" id="UP000325081"/>
    </source>
</evidence>
<feature type="non-terminal residue" evidence="2">
    <location>
        <position position="1"/>
    </location>
</feature>
<evidence type="ECO:0000259" key="1">
    <source>
        <dbReference type="SMART" id="SM00451"/>
    </source>
</evidence>
<organism evidence="2 3">
    <name type="scientific">Striga asiatica</name>
    <name type="common">Asiatic witchweed</name>
    <name type="synonym">Buchnera asiatica</name>
    <dbReference type="NCBI Taxonomy" id="4170"/>
    <lineage>
        <taxon>Eukaryota</taxon>
        <taxon>Viridiplantae</taxon>
        <taxon>Streptophyta</taxon>
        <taxon>Embryophyta</taxon>
        <taxon>Tracheophyta</taxon>
        <taxon>Spermatophyta</taxon>
        <taxon>Magnoliopsida</taxon>
        <taxon>eudicotyledons</taxon>
        <taxon>Gunneridae</taxon>
        <taxon>Pentapetalae</taxon>
        <taxon>asterids</taxon>
        <taxon>lamiids</taxon>
        <taxon>Lamiales</taxon>
        <taxon>Orobanchaceae</taxon>
        <taxon>Buchnereae</taxon>
        <taxon>Striga</taxon>
    </lineage>
</organism>
<keyword evidence="3" id="KW-1185">Reference proteome</keyword>
<proteinExistence type="predicted"/>
<protein>
    <submittedName>
        <fullName evidence="2">Zinc finger RNA-binding protein</fullName>
    </submittedName>
</protein>
<feature type="domain" description="U1-type" evidence="1">
    <location>
        <begin position="251"/>
        <end position="285"/>
    </location>
</feature>
<dbReference type="EMBL" id="BKCP01013403">
    <property type="protein sequence ID" value="GER57617.1"/>
    <property type="molecule type" value="Genomic_DNA"/>
</dbReference>
<dbReference type="GO" id="GO:0003676">
    <property type="term" value="F:nucleic acid binding"/>
    <property type="evidence" value="ECO:0007669"/>
    <property type="project" value="InterPro"/>
</dbReference>
<dbReference type="SUPFAM" id="SSF57667">
    <property type="entry name" value="beta-beta-alpha zinc fingers"/>
    <property type="match status" value="1"/>
</dbReference>
<comment type="caution">
    <text evidence="2">The sequence shown here is derived from an EMBL/GenBank/DDBJ whole genome shotgun (WGS) entry which is preliminary data.</text>
</comment>
<dbReference type="InterPro" id="IPR003604">
    <property type="entry name" value="Matrin/U1-like-C_Znf_C2H2"/>
</dbReference>
<dbReference type="InterPro" id="IPR036236">
    <property type="entry name" value="Znf_C2H2_sf"/>
</dbReference>
<dbReference type="OrthoDB" id="10009287at2759"/>